<dbReference type="EMBL" id="JARBHB010000013">
    <property type="protein sequence ID" value="KAJ8869762.1"/>
    <property type="molecule type" value="Genomic_DNA"/>
</dbReference>
<reference evidence="2 3" key="1">
    <citation type="submission" date="2023-02" db="EMBL/GenBank/DDBJ databases">
        <title>LHISI_Scaffold_Assembly.</title>
        <authorList>
            <person name="Stuart O.P."/>
            <person name="Cleave R."/>
            <person name="Magrath M.J.L."/>
            <person name="Mikheyev A.S."/>
        </authorList>
    </citation>
    <scope>NUCLEOTIDE SEQUENCE [LARGE SCALE GENOMIC DNA]</scope>
    <source>
        <strain evidence="2">Daus_M_001</strain>
        <tissue evidence="2">Leg muscle</tissue>
    </source>
</reference>
<accession>A0ABQ9GC47</accession>
<keyword evidence="3" id="KW-1185">Reference proteome</keyword>
<comment type="caution">
    <text evidence="2">The sequence shown here is derived from an EMBL/GenBank/DDBJ whole genome shotgun (WGS) entry which is preliminary data.</text>
</comment>
<evidence type="ECO:0000313" key="3">
    <source>
        <dbReference type="Proteomes" id="UP001159363"/>
    </source>
</evidence>
<evidence type="ECO:0000256" key="1">
    <source>
        <dbReference type="SAM" id="MobiDB-lite"/>
    </source>
</evidence>
<name>A0ABQ9GC47_9NEOP</name>
<gene>
    <name evidence="2" type="ORF">PR048_028770</name>
</gene>
<feature type="region of interest" description="Disordered" evidence="1">
    <location>
        <begin position="333"/>
        <end position="374"/>
    </location>
</feature>
<proteinExistence type="predicted"/>
<feature type="compositionally biased region" description="Polar residues" evidence="1">
    <location>
        <begin position="350"/>
        <end position="360"/>
    </location>
</feature>
<protein>
    <submittedName>
        <fullName evidence="2">Uncharacterized protein</fullName>
    </submittedName>
</protein>
<evidence type="ECO:0000313" key="2">
    <source>
        <dbReference type="EMBL" id="KAJ8869762.1"/>
    </source>
</evidence>
<dbReference type="Proteomes" id="UP001159363">
    <property type="component" value="Chromosome 12"/>
</dbReference>
<sequence>MSPALVAECTACADAHRLGTTSYGRCNGVPRAGWVEPLRTSKLSARESRGNASRRDNTRRGRETLWRECKQVRRRRADVGNFLGASSRGRRYKRRRRQQEVADTVYVNTPSPESSSFGDPAFGRATTSSRCKSAGEDCAWVAVHCDCGARQEAVCTTLAAFNLVKAVHDKNEIDDAFMSKLVFSDEATFQSNGKVNRHNVRIWEADRAPPPAFVTLADGELPTLLPPDGGVVAKNSRGLRSRGETSEDCTTSAIENWGWRSCCAFDIIHREAAEDFNFQPLVVVTLTIYEDMRRAVCHTSTVDDHGSREQCSSEEGPRPSTVFALSPVMRGCSSGNMGPELTPNLPSHPISKSLSRTNHWSRVPGHRFEERGEE</sequence>
<organism evidence="2 3">
    <name type="scientific">Dryococelus australis</name>
    <dbReference type="NCBI Taxonomy" id="614101"/>
    <lineage>
        <taxon>Eukaryota</taxon>
        <taxon>Metazoa</taxon>
        <taxon>Ecdysozoa</taxon>
        <taxon>Arthropoda</taxon>
        <taxon>Hexapoda</taxon>
        <taxon>Insecta</taxon>
        <taxon>Pterygota</taxon>
        <taxon>Neoptera</taxon>
        <taxon>Polyneoptera</taxon>
        <taxon>Phasmatodea</taxon>
        <taxon>Verophasmatodea</taxon>
        <taxon>Anareolatae</taxon>
        <taxon>Phasmatidae</taxon>
        <taxon>Eurycanthinae</taxon>
        <taxon>Dryococelus</taxon>
    </lineage>
</organism>